<feature type="transmembrane region" description="Helical" evidence="1">
    <location>
        <begin position="44"/>
        <end position="67"/>
    </location>
</feature>
<reference evidence="3" key="1">
    <citation type="journal article" date="2019" name="Int. J. Syst. Evol. Microbiol.">
        <title>The Global Catalogue of Microorganisms (GCM) 10K type strain sequencing project: providing services to taxonomists for standard genome sequencing and annotation.</title>
        <authorList>
            <consortium name="The Broad Institute Genomics Platform"/>
            <consortium name="The Broad Institute Genome Sequencing Center for Infectious Disease"/>
            <person name="Wu L."/>
            <person name="Ma J."/>
        </authorList>
    </citation>
    <scope>NUCLEOTIDE SEQUENCE [LARGE SCALE GENOMIC DNA]</scope>
    <source>
        <strain evidence="3">CGMCC 1.19062</strain>
    </source>
</reference>
<sequence length="78" mass="8654">MRPFIPKRYEAYAFGFLLSGMMSAVVSLIATLRAVGLTAEVPHLWLTSWPIAWAVAFPTVLVVAPTVRKILARIVRQS</sequence>
<accession>A0ABW5DXQ1</accession>
<gene>
    <name evidence="2" type="ORF">ACFSM5_17735</name>
</gene>
<evidence type="ECO:0000313" key="2">
    <source>
        <dbReference type="EMBL" id="MFD2264751.1"/>
    </source>
</evidence>
<keyword evidence="3" id="KW-1185">Reference proteome</keyword>
<organism evidence="2 3">
    <name type="scientific">Lacibacterium aquatile</name>
    <dbReference type="NCBI Taxonomy" id="1168082"/>
    <lineage>
        <taxon>Bacteria</taxon>
        <taxon>Pseudomonadati</taxon>
        <taxon>Pseudomonadota</taxon>
        <taxon>Alphaproteobacteria</taxon>
        <taxon>Rhodospirillales</taxon>
        <taxon>Rhodospirillaceae</taxon>
    </lineage>
</organism>
<comment type="caution">
    <text evidence="2">The sequence shown here is derived from an EMBL/GenBank/DDBJ whole genome shotgun (WGS) entry which is preliminary data.</text>
</comment>
<dbReference type="Proteomes" id="UP001597295">
    <property type="component" value="Unassembled WGS sequence"/>
</dbReference>
<dbReference type="RefSeq" id="WP_379877869.1">
    <property type="nucleotide sequence ID" value="NZ_JBHUIP010000014.1"/>
</dbReference>
<keyword evidence="1" id="KW-1133">Transmembrane helix</keyword>
<evidence type="ECO:0000256" key="1">
    <source>
        <dbReference type="SAM" id="Phobius"/>
    </source>
</evidence>
<dbReference type="InterPro" id="IPR021529">
    <property type="entry name" value="DUF2798"/>
</dbReference>
<keyword evidence="1" id="KW-0812">Transmembrane</keyword>
<dbReference type="EMBL" id="JBHUIP010000014">
    <property type="protein sequence ID" value="MFD2264751.1"/>
    <property type="molecule type" value="Genomic_DNA"/>
</dbReference>
<feature type="transmembrane region" description="Helical" evidence="1">
    <location>
        <begin position="12"/>
        <end position="32"/>
    </location>
</feature>
<protein>
    <submittedName>
        <fullName evidence="2">DUF2798 domain-containing protein</fullName>
    </submittedName>
</protein>
<dbReference type="Pfam" id="PF11391">
    <property type="entry name" value="DUF2798"/>
    <property type="match status" value="1"/>
</dbReference>
<proteinExistence type="predicted"/>
<keyword evidence="1" id="KW-0472">Membrane</keyword>
<name>A0ABW5DXQ1_9PROT</name>
<evidence type="ECO:0000313" key="3">
    <source>
        <dbReference type="Proteomes" id="UP001597295"/>
    </source>
</evidence>